<feature type="transmembrane region" description="Helical" evidence="6">
    <location>
        <begin position="104"/>
        <end position="129"/>
    </location>
</feature>
<dbReference type="InterPro" id="IPR040254">
    <property type="entry name" value="Ecm3-like"/>
</dbReference>
<evidence type="ECO:0000313" key="8">
    <source>
        <dbReference type="EMBL" id="KAH8983633.1"/>
    </source>
</evidence>
<feature type="transmembrane region" description="Helical" evidence="6">
    <location>
        <begin position="315"/>
        <end position="337"/>
    </location>
</feature>
<evidence type="ECO:0000256" key="5">
    <source>
        <dbReference type="SAM" id="MobiDB-lite"/>
    </source>
</evidence>
<evidence type="ECO:0000256" key="4">
    <source>
        <dbReference type="ARBA" id="ARBA00023136"/>
    </source>
</evidence>
<protein>
    <submittedName>
        <fullName evidence="8">Auxin efflux carrier</fullName>
    </submittedName>
</protein>
<evidence type="ECO:0000256" key="7">
    <source>
        <dbReference type="SAM" id="SignalP"/>
    </source>
</evidence>
<feature type="transmembrane region" description="Helical" evidence="6">
    <location>
        <begin position="468"/>
        <end position="491"/>
    </location>
</feature>
<feature type="transmembrane region" description="Helical" evidence="6">
    <location>
        <begin position="41"/>
        <end position="59"/>
    </location>
</feature>
<feature type="region of interest" description="Disordered" evidence="5">
    <location>
        <begin position="242"/>
        <end position="276"/>
    </location>
</feature>
<feature type="signal peptide" evidence="7">
    <location>
        <begin position="1"/>
        <end position="18"/>
    </location>
</feature>
<gene>
    <name evidence="8" type="ORF">EDB92DRAFT_1561179</name>
</gene>
<comment type="caution">
    <text evidence="8">The sequence shown here is derived from an EMBL/GenBank/DDBJ whole genome shotgun (WGS) entry which is preliminary data.</text>
</comment>
<evidence type="ECO:0000256" key="3">
    <source>
        <dbReference type="ARBA" id="ARBA00022989"/>
    </source>
</evidence>
<sequence>MISTGALIWTSIRPLVRTFLSVGAGFALTRADLFSTEAARGVAQIVLNISMPCLLFSRIVPSFNPQNIGSLAPLTVVGLLYGVVGGAMAWIIKQFFWVPHRFRYGILAAGIWGNFGDMPTAIAMGITASAPFRGIDDENLAIAYISTLILVFFVTLFPLGGFLIVAKDFDGPDVESEELRERMRLRRRKMVTEAALFLRRFILSRLNSDKVVTFGDAETGAGPPEKETISFEDVSIVAPSLERHTTHTEAADSRESTERKAPTDTSPTLTIDPDDNNHIEHLGLPEITQGPVSYSSLHQSRSSLKRFLTELLKPAPIVIVFAIVIALVNPLKALFLPPSANFQPRFRPVAPDGQPPLAFLLDFTTFVGAASVPIGLVCLGSALARLRVGSDAGDAFPRGAIAALALVRMILTPILGVAVTRFFTRVGFVDREDKVLQFVCIVFSGLPTATTQVYLTQVYSPTGSTEHLSAFLIPQYILMPFTMTGLVTYTLNYLF</sequence>
<evidence type="ECO:0000256" key="2">
    <source>
        <dbReference type="ARBA" id="ARBA00022692"/>
    </source>
</evidence>
<keyword evidence="7" id="KW-0732">Signal</keyword>
<dbReference type="PANTHER" id="PTHR31274:SF1">
    <property type="entry name" value="AGL149CP"/>
    <property type="match status" value="1"/>
</dbReference>
<keyword evidence="2 6" id="KW-0812">Transmembrane</keyword>
<keyword evidence="4 6" id="KW-0472">Membrane</keyword>
<feature type="chain" id="PRO_5041968708" evidence="7">
    <location>
        <begin position="19"/>
        <end position="495"/>
    </location>
</feature>
<dbReference type="GO" id="GO:0016020">
    <property type="term" value="C:membrane"/>
    <property type="evidence" value="ECO:0007669"/>
    <property type="project" value="UniProtKB-SubCell"/>
</dbReference>
<dbReference type="AlphaFoldDB" id="A0AAD4QA25"/>
<dbReference type="PANTHER" id="PTHR31274">
    <property type="entry name" value="PROTEIN ECM3"/>
    <property type="match status" value="1"/>
</dbReference>
<dbReference type="Pfam" id="PF03547">
    <property type="entry name" value="Mem_trans"/>
    <property type="match status" value="1"/>
</dbReference>
<feature type="compositionally biased region" description="Basic and acidic residues" evidence="5">
    <location>
        <begin position="242"/>
        <end position="262"/>
    </location>
</feature>
<dbReference type="Proteomes" id="UP001201163">
    <property type="component" value="Unassembled WGS sequence"/>
</dbReference>
<dbReference type="EMBL" id="JAKELL010000086">
    <property type="protein sequence ID" value="KAH8983633.1"/>
    <property type="molecule type" value="Genomic_DNA"/>
</dbReference>
<reference evidence="8" key="1">
    <citation type="submission" date="2022-01" db="EMBL/GenBank/DDBJ databases">
        <title>Comparative genomics reveals a dynamic genome evolution in the ectomycorrhizal milk-cap (Lactarius) mushrooms.</title>
        <authorList>
            <consortium name="DOE Joint Genome Institute"/>
            <person name="Lebreton A."/>
            <person name="Tang N."/>
            <person name="Kuo A."/>
            <person name="LaButti K."/>
            <person name="Drula E."/>
            <person name="Barry K."/>
            <person name="Clum A."/>
            <person name="Lipzen A."/>
            <person name="Mousain D."/>
            <person name="Ng V."/>
            <person name="Wang R."/>
            <person name="Wang X."/>
            <person name="Dai Y."/>
            <person name="Henrissat B."/>
            <person name="Grigoriev I.V."/>
            <person name="Guerin-Laguette A."/>
            <person name="Yu F."/>
            <person name="Martin F.M."/>
        </authorList>
    </citation>
    <scope>NUCLEOTIDE SEQUENCE</scope>
    <source>
        <strain evidence="8">QP</strain>
    </source>
</reference>
<evidence type="ECO:0000256" key="1">
    <source>
        <dbReference type="ARBA" id="ARBA00004141"/>
    </source>
</evidence>
<comment type="subcellular location">
    <subcellularLocation>
        <location evidence="1">Membrane</location>
        <topology evidence="1">Multi-pass membrane protein</topology>
    </subcellularLocation>
</comment>
<proteinExistence type="predicted"/>
<evidence type="ECO:0000313" key="9">
    <source>
        <dbReference type="Proteomes" id="UP001201163"/>
    </source>
</evidence>
<keyword evidence="9" id="KW-1185">Reference proteome</keyword>
<organism evidence="8 9">
    <name type="scientific">Lactarius akahatsu</name>
    <dbReference type="NCBI Taxonomy" id="416441"/>
    <lineage>
        <taxon>Eukaryota</taxon>
        <taxon>Fungi</taxon>
        <taxon>Dikarya</taxon>
        <taxon>Basidiomycota</taxon>
        <taxon>Agaricomycotina</taxon>
        <taxon>Agaricomycetes</taxon>
        <taxon>Russulales</taxon>
        <taxon>Russulaceae</taxon>
        <taxon>Lactarius</taxon>
    </lineage>
</organism>
<dbReference type="GO" id="GO:0055085">
    <property type="term" value="P:transmembrane transport"/>
    <property type="evidence" value="ECO:0007669"/>
    <property type="project" value="InterPro"/>
</dbReference>
<keyword evidence="3 6" id="KW-1133">Transmembrane helix</keyword>
<name>A0AAD4QA25_9AGAM</name>
<accession>A0AAD4QA25</accession>
<feature type="transmembrane region" description="Helical" evidence="6">
    <location>
        <begin position="141"/>
        <end position="166"/>
    </location>
</feature>
<feature type="transmembrane region" description="Helical" evidence="6">
    <location>
        <begin position="400"/>
        <end position="423"/>
    </location>
</feature>
<dbReference type="InterPro" id="IPR004776">
    <property type="entry name" value="Mem_transp_PIN-like"/>
</dbReference>
<feature type="transmembrane region" description="Helical" evidence="6">
    <location>
        <begin position="71"/>
        <end position="92"/>
    </location>
</feature>
<feature type="transmembrane region" description="Helical" evidence="6">
    <location>
        <begin position="435"/>
        <end position="456"/>
    </location>
</feature>
<evidence type="ECO:0000256" key="6">
    <source>
        <dbReference type="SAM" id="Phobius"/>
    </source>
</evidence>